<reference evidence="4 5" key="1">
    <citation type="journal article" date="2020" name="Microorganisms">
        <title>Osmotic Adaptation and Compatible Solute Biosynthesis of Phototrophic Bacteria as Revealed from Genome Analyses.</title>
        <authorList>
            <person name="Imhoff J.F."/>
            <person name="Rahn T."/>
            <person name="Kunzel S."/>
            <person name="Keller A."/>
            <person name="Neulinger S.C."/>
        </authorList>
    </citation>
    <scope>NUCLEOTIDE SEQUENCE [LARGE SCALE GENOMIC DNA]</scope>
    <source>
        <strain evidence="4 5">DSM 15382</strain>
    </source>
</reference>
<evidence type="ECO:0008006" key="6">
    <source>
        <dbReference type="Google" id="ProtNLM"/>
    </source>
</evidence>
<evidence type="ECO:0000256" key="1">
    <source>
        <dbReference type="ARBA" id="ARBA00008005"/>
    </source>
</evidence>
<dbReference type="RefSeq" id="WP_133218322.1">
    <property type="nucleotide sequence ID" value="NZ_NRSG01000009.1"/>
</dbReference>
<dbReference type="InterPro" id="IPR052042">
    <property type="entry name" value="Tail_sheath_structural"/>
</dbReference>
<dbReference type="InterPro" id="IPR035089">
    <property type="entry name" value="Phage_sheath_subtilisin"/>
</dbReference>
<comment type="similarity">
    <text evidence="1">Belongs to the myoviridae tail sheath protein family.</text>
</comment>
<proteinExistence type="inferred from homology"/>
<evidence type="ECO:0000259" key="2">
    <source>
        <dbReference type="Pfam" id="PF04984"/>
    </source>
</evidence>
<evidence type="ECO:0000313" key="5">
    <source>
        <dbReference type="Proteomes" id="UP000697995"/>
    </source>
</evidence>
<accession>A0ABS1CRV6</accession>
<evidence type="ECO:0000259" key="3">
    <source>
        <dbReference type="Pfam" id="PF17482"/>
    </source>
</evidence>
<organism evidence="4 5">
    <name type="scientific">Paracraurococcus ruber</name>
    <dbReference type="NCBI Taxonomy" id="77675"/>
    <lineage>
        <taxon>Bacteria</taxon>
        <taxon>Pseudomonadati</taxon>
        <taxon>Pseudomonadota</taxon>
        <taxon>Alphaproteobacteria</taxon>
        <taxon>Acetobacterales</taxon>
        <taxon>Roseomonadaceae</taxon>
        <taxon>Paracraurococcus</taxon>
    </lineage>
</organism>
<feature type="domain" description="Tail sheath protein C-terminal" evidence="3">
    <location>
        <begin position="622"/>
        <end position="726"/>
    </location>
</feature>
<gene>
    <name evidence="4" type="ORF">CKO45_02520</name>
</gene>
<sequence>MPEYLAPGVFVEEVSFRQKSIEGVGTSVAGIVGPTRFGPVRGKPLLCTSYLDFERYFGDARNLVFGAAKAVAVNHTAYAARAFFDNGGKQLFVTRVVNGGGGQATGAALGTASFAANALAIGTGQAAATLTFRARFPGAAGNLDLVFTPRTAENLVTVAVPAEAKEGDAALVTAADVAQPRLVLAPGGLAAGIGLPLKSLSGTAALAVPDATKPTETQWSFTTDSRLLVVDKDGKTFNDTPAALGILGLKPDAADALGTVRFRNAAAAVAGGVYSIGLDARVEALLPADALAGRGALLVGTLSQDKASFALAKDPNGLAKDVTLPLTALARADTRDPAKVWRRDYAVTAELDGEALFEYGTVSPDPASPLFLPRAMPAKPQKLADDVVQPAAAALDGAAPAEAAVVAALEAAFEPSARRPVSPAIAARLVIRLAGGTDGDLPDAADFRGDQDEQRGSTGFAALEDVDEIAIVLAPFAAALDRKVYRAVIAEMQAHLRRMRYRIGVIDSQRNMTISEIRDFRADISDDRLALYYPWIRAGGLTAEWDEVQLPPSGYLAGIYAGTDVRRGVHKAPANEVVLGAIGLEANINQYQQELLNPLGINCLRFFPNRGYRVWGGRTLADDPDWKYVNVRRYFLFLEKSIERATAWAVFEPNGEDLWANIRATVDDFLYNEWFNRHLLGATTEQAYFVRCDRSTMTQNDLDNGRLVCLIGVAPLRPAEFVIFRIGQKTADAR</sequence>
<name>A0ABS1CRV6_9PROT</name>
<evidence type="ECO:0000313" key="4">
    <source>
        <dbReference type="EMBL" id="MBK1657103.1"/>
    </source>
</evidence>
<dbReference type="Pfam" id="PF04984">
    <property type="entry name" value="Phage_sheath_1"/>
    <property type="match status" value="1"/>
</dbReference>
<dbReference type="InterPro" id="IPR020287">
    <property type="entry name" value="Tail_sheath_C"/>
</dbReference>
<dbReference type="PANTHER" id="PTHR35861:SF1">
    <property type="entry name" value="PHAGE TAIL SHEATH PROTEIN"/>
    <property type="match status" value="1"/>
</dbReference>
<feature type="domain" description="Tail sheath protein subtilisin-like" evidence="2">
    <location>
        <begin position="461"/>
        <end position="620"/>
    </location>
</feature>
<dbReference type="Proteomes" id="UP000697995">
    <property type="component" value="Unassembled WGS sequence"/>
</dbReference>
<dbReference type="Pfam" id="PF17482">
    <property type="entry name" value="Phage_sheath_1C"/>
    <property type="match status" value="1"/>
</dbReference>
<dbReference type="Gene3D" id="3.40.50.11780">
    <property type="match status" value="2"/>
</dbReference>
<protein>
    <recommendedName>
        <fullName evidence="6">Phage tail protein</fullName>
    </recommendedName>
</protein>
<comment type="caution">
    <text evidence="4">The sequence shown here is derived from an EMBL/GenBank/DDBJ whole genome shotgun (WGS) entry which is preliminary data.</text>
</comment>
<dbReference type="PANTHER" id="PTHR35861">
    <property type="match status" value="1"/>
</dbReference>
<keyword evidence="5" id="KW-1185">Reference proteome</keyword>
<dbReference type="EMBL" id="NRSG01000009">
    <property type="protein sequence ID" value="MBK1657103.1"/>
    <property type="molecule type" value="Genomic_DNA"/>
</dbReference>